<dbReference type="InterPro" id="IPR027443">
    <property type="entry name" value="IPNS-like_sf"/>
</dbReference>
<reference evidence="6 7" key="1">
    <citation type="journal article" date="2018" name="PLoS Genet.">
        <title>Population sequencing reveals clonal diversity and ancestral inbreeding in the grapevine cultivar Chardonnay.</title>
        <authorList>
            <person name="Roach M.J."/>
            <person name="Johnson D.L."/>
            <person name="Bohlmann J."/>
            <person name="van Vuuren H.J."/>
            <person name="Jones S.J."/>
            <person name="Pretorius I.S."/>
            <person name="Schmidt S.A."/>
            <person name="Borneman A.R."/>
        </authorList>
    </citation>
    <scope>NUCLEOTIDE SEQUENCE [LARGE SCALE GENOMIC DNA]</scope>
    <source>
        <strain evidence="7">cv. Chardonnay</strain>
        <tissue evidence="6">Leaf</tissue>
    </source>
</reference>
<dbReference type="Pfam" id="PF14226">
    <property type="entry name" value="DIOX_N"/>
    <property type="match status" value="1"/>
</dbReference>
<dbReference type="PROSITE" id="PS51471">
    <property type="entry name" value="FE2OG_OXY"/>
    <property type="match status" value="1"/>
</dbReference>
<accession>A0A438DQH2</accession>
<evidence type="ECO:0000313" key="6">
    <source>
        <dbReference type="EMBL" id="RVW37727.1"/>
    </source>
</evidence>
<gene>
    <name evidence="6" type="primary">DLO2_3</name>
    <name evidence="6" type="ORF">CK203_094940</name>
</gene>
<dbReference type="Pfam" id="PF03171">
    <property type="entry name" value="2OG-FeII_Oxy"/>
    <property type="match status" value="1"/>
</dbReference>
<dbReference type="PANTHER" id="PTHR47991">
    <property type="entry name" value="OXOGLUTARATE/IRON-DEPENDENT DIOXYGENASE"/>
    <property type="match status" value="1"/>
</dbReference>
<evidence type="ECO:0000259" key="5">
    <source>
        <dbReference type="PROSITE" id="PS51471"/>
    </source>
</evidence>
<dbReference type="EMBL" id="QGNW01001528">
    <property type="protein sequence ID" value="RVW37727.1"/>
    <property type="molecule type" value="Genomic_DNA"/>
</dbReference>
<dbReference type="Gene3D" id="2.60.120.330">
    <property type="entry name" value="B-lactam Antibiotic, Isopenicillin N Synthase, Chain"/>
    <property type="match status" value="2"/>
</dbReference>
<evidence type="ECO:0000256" key="1">
    <source>
        <dbReference type="ARBA" id="ARBA00008056"/>
    </source>
</evidence>
<comment type="similarity">
    <text evidence="1 4">Belongs to the iron/ascorbate-dependent oxidoreductase family.</text>
</comment>
<evidence type="ECO:0000256" key="2">
    <source>
        <dbReference type="ARBA" id="ARBA00022723"/>
    </source>
</evidence>
<organism evidence="6 7">
    <name type="scientific">Vitis vinifera</name>
    <name type="common">Grape</name>
    <dbReference type="NCBI Taxonomy" id="29760"/>
    <lineage>
        <taxon>Eukaryota</taxon>
        <taxon>Viridiplantae</taxon>
        <taxon>Streptophyta</taxon>
        <taxon>Embryophyta</taxon>
        <taxon>Tracheophyta</taxon>
        <taxon>Spermatophyta</taxon>
        <taxon>Magnoliopsida</taxon>
        <taxon>eudicotyledons</taxon>
        <taxon>Gunneridae</taxon>
        <taxon>Pentapetalae</taxon>
        <taxon>rosids</taxon>
        <taxon>Vitales</taxon>
        <taxon>Vitaceae</taxon>
        <taxon>Viteae</taxon>
        <taxon>Vitis</taxon>
    </lineage>
</organism>
<dbReference type="GO" id="GO:0046872">
    <property type="term" value="F:metal ion binding"/>
    <property type="evidence" value="ECO:0007669"/>
    <property type="project" value="UniProtKB-KW"/>
</dbReference>
<dbReference type="AlphaFoldDB" id="A0A438DQH2"/>
<evidence type="ECO:0000313" key="7">
    <source>
        <dbReference type="Proteomes" id="UP000288805"/>
    </source>
</evidence>
<keyword evidence="2 4" id="KW-0479">Metal-binding</keyword>
<dbReference type="InterPro" id="IPR044861">
    <property type="entry name" value="IPNS-like_FE2OG_OXY"/>
</dbReference>
<sequence length="347" mass="38908">MANAKLLLSDLASSIDCVPSRYVRPVNDRPNLDEVQSSLDGSIPLIDLQDLHGPSRSHVIKQIAEACQIDGFFRSVIHGMLSITKEFFPFTGSERLKNYSDDPLKTMRLSTSFNVKTEQVSNWRDFLRLYCYPLEDYIQGMALQPSIFQKLWPEYCKEARKLALLLLEAISESLGLERNHIDKALGKAQPADGPQLLPTLSSTRADVLKDGKWVAIHPIPNTFIVNIGDQIQVLSNDCYKSAVHRAVVNCQKERISIPTFYCPSPDAVIGPAPGLVDHGHPALYRKFTYSEYFGNSGTGALLLNPAWTCSRRSHFICSLGVIGNKNNNKLNKFDRFLHEIVVYEALI</sequence>
<dbReference type="Proteomes" id="UP000288805">
    <property type="component" value="Unassembled WGS sequence"/>
</dbReference>
<comment type="caution">
    <text evidence="6">The sequence shown here is derived from an EMBL/GenBank/DDBJ whole genome shotgun (WGS) entry which is preliminary data.</text>
</comment>
<name>A0A438DQH2_VITVI</name>
<proteinExistence type="inferred from homology"/>
<evidence type="ECO:0000256" key="4">
    <source>
        <dbReference type="RuleBase" id="RU003682"/>
    </source>
</evidence>
<keyword evidence="3 4" id="KW-0408">Iron</keyword>
<dbReference type="InterPro" id="IPR026992">
    <property type="entry name" value="DIOX_N"/>
</dbReference>
<dbReference type="GO" id="GO:0016491">
    <property type="term" value="F:oxidoreductase activity"/>
    <property type="evidence" value="ECO:0007669"/>
    <property type="project" value="UniProtKB-KW"/>
</dbReference>
<feature type="domain" description="Fe2OG dioxygenase" evidence="5">
    <location>
        <begin position="161"/>
        <end position="263"/>
    </location>
</feature>
<evidence type="ECO:0000256" key="3">
    <source>
        <dbReference type="ARBA" id="ARBA00023004"/>
    </source>
</evidence>
<dbReference type="SUPFAM" id="SSF51197">
    <property type="entry name" value="Clavaminate synthase-like"/>
    <property type="match status" value="1"/>
</dbReference>
<dbReference type="InterPro" id="IPR050295">
    <property type="entry name" value="Plant_2OG-oxidoreductases"/>
</dbReference>
<dbReference type="InterPro" id="IPR005123">
    <property type="entry name" value="Oxoglu/Fe-dep_dioxygenase_dom"/>
</dbReference>
<protein>
    <submittedName>
        <fullName evidence="6">Protein DMR6-like oxygenase 2</fullName>
    </submittedName>
</protein>
<keyword evidence="4" id="KW-0560">Oxidoreductase</keyword>